<proteinExistence type="predicted"/>
<evidence type="ECO:0008006" key="2">
    <source>
        <dbReference type="Google" id="ProtNLM"/>
    </source>
</evidence>
<dbReference type="Pfam" id="PF04134">
    <property type="entry name" value="DCC1-like"/>
    <property type="match status" value="1"/>
</dbReference>
<dbReference type="AlphaFoldDB" id="D6PB94"/>
<reference evidence="1" key="1">
    <citation type="journal article" date="2010" name="ISME J.">
        <title>Metagenome of the Mediterranean deep chlorophyll maximum studied by direct and fosmid library 454 pyrosequencing.</title>
        <authorList>
            <person name="Ghai R."/>
            <person name="Martin-Cuadrado A.B."/>
            <person name="Molto A.G."/>
            <person name="Heredia I.G."/>
            <person name="Cabrera R."/>
            <person name="Martin J."/>
            <person name="Verdu M."/>
            <person name="Deschamps P."/>
            <person name="Moreira D."/>
            <person name="Lopez-Garcia P."/>
            <person name="Mira A."/>
            <person name="Rodriguez-Valera F."/>
        </authorList>
    </citation>
    <scope>NUCLEOTIDE SEQUENCE</scope>
</reference>
<accession>D6PB94</accession>
<dbReference type="InterPro" id="IPR007263">
    <property type="entry name" value="DCC1-like"/>
</dbReference>
<dbReference type="GO" id="GO:0015035">
    <property type="term" value="F:protein-disulfide reductase activity"/>
    <property type="evidence" value="ECO:0007669"/>
    <property type="project" value="InterPro"/>
</dbReference>
<protein>
    <recommendedName>
        <fullName evidence="2">DUF393 domain-containing protein</fullName>
    </recommendedName>
</protein>
<organism evidence="1">
    <name type="scientific">uncultured archaeon MedDCM-OCT-S04-C163</name>
    <dbReference type="NCBI Taxonomy" id="743086"/>
    <lineage>
        <taxon>Archaea</taxon>
        <taxon>environmental samples</taxon>
    </lineage>
</organism>
<dbReference type="InterPro" id="IPR052927">
    <property type="entry name" value="DCC_oxidoreductase"/>
</dbReference>
<name>D6PB94_9ARCH</name>
<dbReference type="PANTHER" id="PTHR33639:SF2">
    <property type="entry name" value="DUF393 DOMAIN-CONTAINING PROTEIN"/>
    <property type="match status" value="1"/>
</dbReference>
<sequence>MNAKRDILLLDGDCGLCNRLAIFLDKRLGKGKDIAYRTILSQEGQELIATFPQKQQDADSVYLLRNGKSYIRSAAGIRCLLYMKWYYRMWFPILWIIPFPLRDIGYRIIAKYRHKIFKKPETCLFRID</sequence>
<dbReference type="PANTHER" id="PTHR33639">
    <property type="entry name" value="THIOL-DISULFIDE OXIDOREDUCTASE DCC"/>
    <property type="match status" value="1"/>
</dbReference>
<evidence type="ECO:0000313" key="1">
    <source>
        <dbReference type="EMBL" id="ADD92995.1"/>
    </source>
</evidence>
<dbReference type="EMBL" id="GU942960">
    <property type="protein sequence ID" value="ADD92995.1"/>
    <property type="molecule type" value="Genomic_DNA"/>
</dbReference>